<name>A0A820SSU0_9BILA</name>
<sequence length="63" mass="7410">MIGKQIINNILEFFNATSRTLMRCSKGHDSNEQNQWEIDSHLFDFKSDILIDEYLKLGNQDSF</sequence>
<evidence type="ECO:0000313" key="2">
    <source>
        <dbReference type="Proteomes" id="UP000663844"/>
    </source>
</evidence>
<dbReference type="Proteomes" id="UP000663844">
    <property type="component" value="Unassembled WGS sequence"/>
</dbReference>
<evidence type="ECO:0000313" key="1">
    <source>
        <dbReference type="EMBL" id="CAF4454658.1"/>
    </source>
</evidence>
<protein>
    <submittedName>
        <fullName evidence="1">Uncharacterized protein</fullName>
    </submittedName>
</protein>
<dbReference type="AlphaFoldDB" id="A0A820SSU0"/>
<gene>
    <name evidence="1" type="ORF">OXD698_LOCUS54608</name>
</gene>
<reference evidence="1" key="1">
    <citation type="submission" date="2021-02" db="EMBL/GenBank/DDBJ databases">
        <authorList>
            <person name="Nowell W R."/>
        </authorList>
    </citation>
    <scope>NUCLEOTIDE SEQUENCE</scope>
</reference>
<organism evidence="1 2">
    <name type="scientific">Adineta steineri</name>
    <dbReference type="NCBI Taxonomy" id="433720"/>
    <lineage>
        <taxon>Eukaryota</taxon>
        <taxon>Metazoa</taxon>
        <taxon>Spiralia</taxon>
        <taxon>Gnathifera</taxon>
        <taxon>Rotifera</taxon>
        <taxon>Eurotatoria</taxon>
        <taxon>Bdelloidea</taxon>
        <taxon>Adinetida</taxon>
        <taxon>Adinetidae</taxon>
        <taxon>Adineta</taxon>
    </lineage>
</organism>
<proteinExistence type="predicted"/>
<feature type="non-terminal residue" evidence="1">
    <location>
        <position position="1"/>
    </location>
</feature>
<dbReference type="EMBL" id="CAJOAZ010033423">
    <property type="protein sequence ID" value="CAF4454658.1"/>
    <property type="molecule type" value="Genomic_DNA"/>
</dbReference>
<accession>A0A820SSU0</accession>
<comment type="caution">
    <text evidence="1">The sequence shown here is derived from an EMBL/GenBank/DDBJ whole genome shotgun (WGS) entry which is preliminary data.</text>
</comment>